<dbReference type="PANTHER" id="PTHR43979">
    <property type="entry name" value="PRE-MRNA-PROCESSING FACTOR 17"/>
    <property type="match status" value="1"/>
</dbReference>
<evidence type="ECO:0000256" key="6">
    <source>
        <dbReference type="ARBA" id="ARBA00023187"/>
    </source>
</evidence>
<keyword evidence="7" id="KW-0539">Nucleus</keyword>
<dbReference type="SMART" id="SM00320">
    <property type="entry name" value="WD40"/>
    <property type="match status" value="7"/>
</dbReference>
<keyword evidence="6" id="KW-0508">mRNA splicing</keyword>
<feature type="repeat" description="WD" evidence="9">
    <location>
        <begin position="235"/>
        <end position="269"/>
    </location>
</feature>
<dbReference type="GO" id="GO:0000398">
    <property type="term" value="P:mRNA splicing, via spliceosome"/>
    <property type="evidence" value="ECO:0007669"/>
    <property type="project" value="InterPro"/>
</dbReference>
<dbReference type="GO" id="GO:0003729">
    <property type="term" value="F:mRNA binding"/>
    <property type="evidence" value="ECO:0007669"/>
    <property type="project" value="TreeGrafter"/>
</dbReference>
<feature type="region of interest" description="Disordered" evidence="10">
    <location>
        <begin position="1"/>
        <end position="26"/>
    </location>
</feature>
<evidence type="ECO:0000313" key="12">
    <source>
        <dbReference type="Proteomes" id="UP000038830"/>
    </source>
</evidence>
<evidence type="ECO:0000256" key="9">
    <source>
        <dbReference type="PROSITE-ProRule" id="PRU00221"/>
    </source>
</evidence>
<dbReference type="Proteomes" id="UP000038830">
    <property type="component" value="Unassembled WGS sequence"/>
</dbReference>
<dbReference type="Gene3D" id="2.130.10.10">
    <property type="entry name" value="YVTN repeat-like/Quinoprotein amine dehydrogenase"/>
    <property type="match status" value="1"/>
</dbReference>
<evidence type="ECO:0000256" key="5">
    <source>
        <dbReference type="ARBA" id="ARBA00022737"/>
    </source>
</evidence>
<evidence type="ECO:0000256" key="7">
    <source>
        <dbReference type="ARBA" id="ARBA00023242"/>
    </source>
</evidence>
<protein>
    <recommendedName>
        <fullName evidence="8">Pre-mRNA-processing factor 17</fullName>
    </recommendedName>
</protein>
<keyword evidence="3" id="KW-0507">mRNA processing</keyword>
<dbReference type="SUPFAM" id="SSF50978">
    <property type="entry name" value="WD40 repeat-like"/>
    <property type="match status" value="1"/>
</dbReference>
<dbReference type="InterPro" id="IPR015943">
    <property type="entry name" value="WD40/YVTN_repeat-like_dom_sf"/>
</dbReference>
<sequence length="527" mass="59370">MSLLNGYSSSDDDDDTGDTNIVSTVKPLTKVEPAPLAPKLTRNETNVAVVGEAPQVLVRNNAGYAVAEAIDSATFDTQRRTFEQLGYARSIHNVNEVVGDVDKAQRNKKRDITELRAGKKDSKRLKKQRSDKGKAEDLDGYSGPWAKYRSSSDEEDGVQDVEELGEEPQVEDEEAYQSDSEEENANPETTEFLGSSEVDYQGRTYMHVPTNVGVNLSSDESPGECFVPKKLIHKWDGHLRGTNRIQFFPNTNHLLLSCGNDNKIFLWSVYRKRECLRGYYGHTKPVKDINFNNDGTRFLSAGYDKFVKLWDTESGECLARFQMNSVPTVVKFNPFNDMEFLVGLSNHNIEHYDINEHKLIQKYDHHLGSINSITFLENKRFMSTSEDKTARVWDLQINIPIKLISDPTLHSMPFTRVHPDGKYIAAQSMDNTVLVFSTKDRYKTNKKKLFTGHNCAGFGIGIDFTPDGKTLISGDSSGLGVFWDWKTCKLIKKTKIDSKAITQVCWNTKEVSKCAFAGASGPIFYWG</sequence>
<proteinExistence type="predicted"/>
<dbReference type="InterPro" id="IPR032847">
    <property type="entry name" value="PRPF17"/>
</dbReference>
<keyword evidence="2 9" id="KW-0853">WD repeat</keyword>
<keyword evidence="4" id="KW-0747">Spliceosome</keyword>
<gene>
    <name evidence="11" type="ORF">BN1211_5040</name>
</gene>
<feature type="repeat" description="WD" evidence="9">
    <location>
        <begin position="363"/>
        <end position="396"/>
    </location>
</feature>
<dbReference type="PANTHER" id="PTHR43979:SF1">
    <property type="entry name" value="PRE-MRNA-PROCESSING FACTOR 17"/>
    <property type="match status" value="1"/>
</dbReference>
<keyword evidence="5" id="KW-0677">Repeat</keyword>
<dbReference type="FunFam" id="2.130.10.10:FF:000034">
    <property type="entry name" value="Pre-mRNA-processing factor 17, putative"/>
    <property type="match status" value="1"/>
</dbReference>
<dbReference type="GO" id="GO:0071013">
    <property type="term" value="C:catalytic step 2 spliceosome"/>
    <property type="evidence" value="ECO:0007669"/>
    <property type="project" value="InterPro"/>
</dbReference>
<feature type="compositionally biased region" description="Basic and acidic residues" evidence="10">
    <location>
        <begin position="107"/>
        <end position="120"/>
    </location>
</feature>
<organism evidence="11 12">
    <name type="scientific">Cyberlindnera jadinii (strain ATCC 18201 / CBS 1600 / BCRC 20928 / JCM 3617 / NBRC 0987 / NRRL Y-1542)</name>
    <name type="common">Torula yeast</name>
    <name type="synonym">Candida utilis</name>
    <dbReference type="NCBI Taxonomy" id="983966"/>
    <lineage>
        <taxon>Eukaryota</taxon>
        <taxon>Fungi</taxon>
        <taxon>Dikarya</taxon>
        <taxon>Ascomycota</taxon>
        <taxon>Saccharomycotina</taxon>
        <taxon>Saccharomycetes</taxon>
        <taxon>Phaffomycetales</taxon>
        <taxon>Phaffomycetaceae</taxon>
        <taxon>Cyberlindnera</taxon>
    </lineage>
</organism>
<evidence type="ECO:0000256" key="4">
    <source>
        <dbReference type="ARBA" id="ARBA00022728"/>
    </source>
</evidence>
<evidence type="ECO:0000313" key="11">
    <source>
        <dbReference type="EMBL" id="CEP24258.1"/>
    </source>
</evidence>
<dbReference type="Pfam" id="PF00400">
    <property type="entry name" value="WD40"/>
    <property type="match status" value="5"/>
</dbReference>
<feature type="compositionally biased region" description="Acidic residues" evidence="10">
    <location>
        <begin position="153"/>
        <end position="185"/>
    </location>
</feature>
<evidence type="ECO:0000256" key="10">
    <source>
        <dbReference type="SAM" id="MobiDB-lite"/>
    </source>
</evidence>
<dbReference type="PROSITE" id="PS50294">
    <property type="entry name" value="WD_REPEATS_REGION"/>
    <property type="match status" value="2"/>
</dbReference>
<evidence type="ECO:0000256" key="1">
    <source>
        <dbReference type="ARBA" id="ARBA00004123"/>
    </source>
</evidence>
<evidence type="ECO:0000256" key="8">
    <source>
        <dbReference type="ARBA" id="ARBA00068146"/>
    </source>
</evidence>
<dbReference type="PROSITE" id="PS50082">
    <property type="entry name" value="WD_REPEATS_2"/>
    <property type="match status" value="3"/>
</dbReference>
<dbReference type="PRINTS" id="PR00320">
    <property type="entry name" value="GPROTEINBRPT"/>
</dbReference>
<feature type="region of interest" description="Disordered" evidence="10">
    <location>
        <begin position="107"/>
        <end position="189"/>
    </location>
</feature>
<name>A0A0H5C7W1_CYBJN</name>
<dbReference type="InterPro" id="IPR020472">
    <property type="entry name" value="WD40_PAC1"/>
</dbReference>
<dbReference type="InterPro" id="IPR001680">
    <property type="entry name" value="WD40_rpt"/>
</dbReference>
<comment type="subcellular location">
    <subcellularLocation>
        <location evidence="1">Nucleus</location>
    </subcellularLocation>
</comment>
<dbReference type="EMBL" id="CDQK01000005">
    <property type="protein sequence ID" value="CEP24258.1"/>
    <property type="molecule type" value="Genomic_DNA"/>
</dbReference>
<dbReference type="AlphaFoldDB" id="A0A0H5C7W1"/>
<dbReference type="CDD" id="cd00200">
    <property type="entry name" value="WD40"/>
    <property type="match status" value="1"/>
</dbReference>
<evidence type="ECO:0000256" key="3">
    <source>
        <dbReference type="ARBA" id="ARBA00022664"/>
    </source>
</evidence>
<feature type="compositionally biased region" description="Basic and acidic residues" evidence="10">
    <location>
        <begin position="128"/>
        <end position="137"/>
    </location>
</feature>
<reference evidence="12" key="1">
    <citation type="journal article" date="2015" name="J. Biotechnol.">
        <title>The structure of the Cyberlindnera jadinii genome and its relation to Candida utilis analyzed by the occurrence of single nucleotide polymorphisms.</title>
        <authorList>
            <person name="Rupp O."/>
            <person name="Brinkrolf K."/>
            <person name="Buerth C."/>
            <person name="Kunigo M."/>
            <person name="Schneider J."/>
            <person name="Jaenicke S."/>
            <person name="Goesmann A."/>
            <person name="Puehler A."/>
            <person name="Jaeger K.-E."/>
            <person name="Ernst J.F."/>
        </authorList>
    </citation>
    <scope>NUCLEOTIDE SEQUENCE [LARGE SCALE GENOMIC DNA]</scope>
    <source>
        <strain evidence="12">ATCC 18201 / CBS 1600 / BCRC 20928 / JCM 3617 / NBRC 0987 / NRRL Y-1542</strain>
    </source>
</reference>
<accession>A0A0H5C7W1</accession>
<evidence type="ECO:0000256" key="2">
    <source>
        <dbReference type="ARBA" id="ARBA00022574"/>
    </source>
</evidence>
<dbReference type="InterPro" id="IPR036322">
    <property type="entry name" value="WD40_repeat_dom_sf"/>
</dbReference>
<feature type="repeat" description="WD" evidence="9">
    <location>
        <begin position="279"/>
        <end position="320"/>
    </location>
</feature>